<feature type="region of interest" description="Disordered" evidence="2">
    <location>
        <begin position="669"/>
        <end position="716"/>
    </location>
</feature>
<feature type="compositionally biased region" description="Basic and acidic residues" evidence="2">
    <location>
        <begin position="23"/>
        <end position="33"/>
    </location>
</feature>
<reference evidence="3" key="1">
    <citation type="submission" date="2021-03" db="EMBL/GenBank/DDBJ databases">
        <title>Comparative genomics and phylogenomic investigation of the class Geoglossomycetes provide insights into ecological specialization and systematics.</title>
        <authorList>
            <person name="Melie T."/>
            <person name="Pirro S."/>
            <person name="Miller A.N."/>
            <person name="Quandt A."/>
        </authorList>
    </citation>
    <scope>NUCLEOTIDE SEQUENCE</scope>
    <source>
        <strain evidence="3">CAQ_001_2017</strain>
    </source>
</reference>
<feature type="region of interest" description="Disordered" evidence="2">
    <location>
        <begin position="732"/>
        <end position="758"/>
    </location>
</feature>
<feature type="region of interest" description="Disordered" evidence="2">
    <location>
        <begin position="889"/>
        <end position="946"/>
    </location>
</feature>
<name>A0A9P8LJQ5_9PEZI</name>
<keyword evidence="4" id="KW-1185">Reference proteome</keyword>
<comment type="caution">
    <text evidence="3">The sequence shown here is derived from an EMBL/GenBank/DDBJ whole genome shotgun (WGS) entry which is preliminary data.</text>
</comment>
<feature type="region of interest" description="Disordered" evidence="2">
    <location>
        <begin position="1"/>
        <end position="33"/>
    </location>
</feature>
<feature type="compositionally biased region" description="Polar residues" evidence="2">
    <location>
        <begin position="1"/>
        <end position="10"/>
    </location>
</feature>
<sequence>MDENWLSSSVDEFDSEDCESGEEVEHAEGYRDPLKGGTRTTNLVVAKYVGNWKAHHGWRELYQNWRDAIKESNGLGSKKFITKPQHSNKFMLFVAIHPDEETELGYIRFSKGRKGNGTVELTNYNAWLSGTTIGIGSTSKAGKDYLAGHHGEGYKMAAMALLREGYQVEIKASECVWKFFEAPQDKKYAGELCVCIKTKGTKHIQDLKDKYAKRISKGKRLRRGNIWEDVTFNINGSERATVTKAIFQEWTKLALELDPPSEMLETRRGSLILDPRFRDKVFLKGILLEEGRFSLTPFQYGYNLSQGRVDRDRKCLSNPEEQAQLLAEVWAEAVEDDATLLTKYVNMLQSDPHPTDIAHTKHAISEQTTKKIWQHLLDRDPERKTFYYDSKLGGKDVEFIINSLGKDPVPLQRHAWIPLKKYGLLRTPQEQQIHLFQKAPEAPEDGTIYSLGLKRALRAALVLDARTKSLRVVFKAAGKAQLNLLLSRTSLEINETWLDFQAGHEKTPCWLSDQVREEPDMNQFLCDHIVIDLYHLVLEEIKRQGQSSASDSSLYHRVRESLRQMPVMVEARPGHRPGEVDVSWMSLEGDSIPKIYGLDPTYRITLHRESTCSLRRHDLLALIPPDTPPFQTEQVVSQTTCRATFSGLNPEEEYFPMISRNKPQAFFSLAPTPVRPTRSTHIRKSLPARDAPPTRRRDVQDSSSGGRENLYDTLSDGGGEFTDVDMLLSSHSTQTPVTGSRGDGVRSNTLSPTNPPQIHDNQFQQAEDIVARLDGEFDNVHATLKSLRDELSQLHKTGALNARLEIEARDQAKANKEQLAAKELEHQAARAEIKKLRETNKKLDDTNQDAKAKIEALHIRIQDAKEETQDLKKENEELHRYFHLAKQAGEAAEQLSKRSKRARGNNDEHASASSKRTRTAITAREEGTAERAGTVTSTGAVPPPQN</sequence>
<accession>A0A9P8LJQ5</accession>
<dbReference type="AlphaFoldDB" id="A0A9P8LJQ5"/>
<organism evidence="3 4">
    <name type="scientific">Trichoglossum hirsutum</name>
    <dbReference type="NCBI Taxonomy" id="265104"/>
    <lineage>
        <taxon>Eukaryota</taxon>
        <taxon>Fungi</taxon>
        <taxon>Dikarya</taxon>
        <taxon>Ascomycota</taxon>
        <taxon>Pezizomycotina</taxon>
        <taxon>Geoglossomycetes</taxon>
        <taxon>Geoglossales</taxon>
        <taxon>Geoglossaceae</taxon>
        <taxon>Trichoglossum</taxon>
    </lineage>
</organism>
<protein>
    <submittedName>
        <fullName evidence="3">Uncharacterized protein</fullName>
    </submittedName>
</protein>
<gene>
    <name evidence="3" type="ORF">GP486_000004</name>
</gene>
<evidence type="ECO:0000313" key="3">
    <source>
        <dbReference type="EMBL" id="KAH0569248.1"/>
    </source>
</evidence>
<evidence type="ECO:0000256" key="1">
    <source>
        <dbReference type="SAM" id="Coils"/>
    </source>
</evidence>
<evidence type="ECO:0000313" key="4">
    <source>
        <dbReference type="Proteomes" id="UP000750711"/>
    </source>
</evidence>
<dbReference type="EMBL" id="JAGHQM010000001">
    <property type="protein sequence ID" value="KAH0569248.1"/>
    <property type="molecule type" value="Genomic_DNA"/>
</dbReference>
<keyword evidence="1" id="KW-0175">Coiled coil</keyword>
<dbReference type="Proteomes" id="UP000750711">
    <property type="component" value="Unassembled WGS sequence"/>
</dbReference>
<feature type="coiled-coil region" evidence="1">
    <location>
        <begin position="812"/>
        <end position="881"/>
    </location>
</feature>
<evidence type="ECO:0000256" key="2">
    <source>
        <dbReference type="SAM" id="MobiDB-lite"/>
    </source>
</evidence>
<feature type="compositionally biased region" description="Acidic residues" evidence="2">
    <location>
        <begin position="11"/>
        <end position="22"/>
    </location>
</feature>
<proteinExistence type="predicted"/>